<comment type="caution">
    <text evidence="4">The sequence shown here is derived from an EMBL/GenBank/DDBJ whole genome shotgun (WGS) entry which is preliminary data.</text>
</comment>
<keyword evidence="5" id="KW-1185">Reference proteome</keyword>
<proteinExistence type="predicted"/>
<feature type="modified residue" description="4-aspartylphosphate" evidence="2">
    <location>
        <position position="143"/>
    </location>
</feature>
<dbReference type="GO" id="GO:0000160">
    <property type="term" value="P:phosphorelay signal transduction system"/>
    <property type="evidence" value="ECO:0007669"/>
    <property type="project" value="InterPro"/>
</dbReference>
<organism evidence="4 5">
    <name type="scientific">Rhizopus oryzae</name>
    <name type="common">Mucormycosis agent</name>
    <name type="synonym">Rhizopus arrhizus var. delemar</name>
    <dbReference type="NCBI Taxonomy" id="64495"/>
    <lineage>
        <taxon>Eukaryota</taxon>
        <taxon>Fungi</taxon>
        <taxon>Fungi incertae sedis</taxon>
        <taxon>Mucoromycota</taxon>
        <taxon>Mucoromycotina</taxon>
        <taxon>Mucoromycetes</taxon>
        <taxon>Mucorales</taxon>
        <taxon>Mucorineae</taxon>
        <taxon>Rhizopodaceae</taxon>
        <taxon>Rhizopus</taxon>
    </lineage>
</organism>
<evidence type="ECO:0000259" key="3">
    <source>
        <dbReference type="PROSITE" id="PS50110"/>
    </source>
</evidence>
<evidence type="ECO:0000313" key="5">
    <source>
        <dbReference type="Proteomes" id="UP000716291"/>
    </source>
</evidence>
<dbReference type="Gene3D" id="3.40.50.2300">
    <property type="match status" value="1"/>
</dbReference>
<dbReference type="OrthoDB" id="21225at2759"/>
<dbReference type="SMART" id="SM00448">
    <property type="entry name" value="REC"/>
    <property type="match status" value="1"/>
</dbReference>
<dbReference type="Pfam" id="PF00072">
    <property type="entry name" value="Response_reg"/>
    <property type="match status" value="1"/>
</dbReference>
<dbReference type="PROSITE" id="PS50110">
    <property type="entry name" value="RESPONSE_REGULATORY"/>
    <property type="match status" value="1"/>
</dbReference>
<dbReference type="InterPro" id="IPR011006">
    <property type="entry name" value="CheY-like_superfamily"/>
</dbReference>
<protein>
    <recommendedName>
        <fullName evidence="3">Response regulatory domain-containing protein</fullName>
    </recommendedName>
</protein>
<evidence type="ECO:0000256" key="1">
    <source>
        <dbReference type="ARBA" id="ARBA00022553"/>
    </source>
</evidence>
<evidence type="ECO:0000256" key="2">
    <source>
        <dbReference type="PROSITE-ProRule" id="PRU00169"/>
    </source>
</evidence>
<dbReference type="Proteomes" id="UP000716291">
    <property type="component" value="Unassembled WGS sequence"/>
</dbReference>
<dbReference type="PANTHER" id="PTHR43719:SF28">
    <property type="entry name" value="PEROXIDE STRESS-ACTIVATED HISTIDINE KINASE MAK1-RELATED"/>
    <property type="match status" value="1"/>
</dbReference>
<dbReference type="EMBL" id="JAANQT010000108">
    <property type="protein sequence ID" value="KAG1314481.1"/>
    <property type="molecule type" value="Genomic_DNA"/>
</dbReference>
<dbReference type="AlphaFoldDB" id="A0A9P6XI86"/>
<dbReference type="InterPro" id="IPR001789">
    <property type="entry name" value="Sig_transdc_resp-reg_receiver"/>
</dbReference>
<name>A0A9P6XI86_RHIOR</name>
<keyword evidence="1 2" id="KW-0597">Phosphoprotein</keyword>
<dbReference type="InterPro" id="IPR050956">
    <property type="entry name" value="2C_system_His_kinase"/>
</dbReference>
<dbReference type="SUPFAM" id="SSF52172">
    <property type="entry name" value="CheY-like"/>
    <property type="match status" value="1"/>
</dbReference>
<accession>A0A9P6XI86</accession>
<sequence length="228" mass="25337">MDYFAYTAKKTKDSTLVIHDSGKIPCRPTCIRYSAFLFQDQPPVLSASLPSPPITPHVPTISPSLSLPSLSVLRRRFSNPSHTIRSPRLHVLLVDDNSINLQILSRMLSTHMSDVFEHIELVKSGVKALDVLKHRPFDLILMDIDMPILNGVETTRQIRSSSSSSILPHNRDIPIVAVTTNDSDDSRQVYTKVGMNGCISKPISLNDLKSSLSSILDLDLIHSPYTPE</sequence>
<gene>
    <name evidence="4" type="ORF">G6F64_001431</name>
</gene>
<feature type="domain" description="Response regulatory" evidence="3">
    <location>
        <begin position="90"/>
        <end position="216"/>
    </location>
</feature>
<dbReference type="CDD" id="cd17546">
    <property type="entry name" value="REC_hyHK_CKI1_RcsC-like"/>
    <property type="match status" value="1"/>
</dbReference>
<reference evidence="4" key="1">
    <citation type="journal article" date="2020" name="Microb. Genom.">
        <title>Genetic diversity of clinical and environmental Mucorales isolates obtained from an investigation of mucormycosis cases among solid organ transplant recipients.</title>
        <authorList>
            <person name="Nguyen M.H."/>
            <person name="Kaul D."/>
            <person name="Muto C."/>
            <person name="Cheng S.J."/>
            <person name="Richter R.A."/>
            <person name="Bruno V.M."/>
            <person name="Liu G."/>
            <person name="Beyhan S."/>
            <person name="Sundermann A.J."/>
            <person name="Mounaud S."/>
            <person name="Pasculle A.W."/>
            <person name="Nierman W.C."/>
            <person name="Driscoll E."/>
            <person name="Cumbie R."/>
            <person name="Clancy C.J."/>
            <person name="Dupont C.L."/>
        </authorList>
    </citation>
    <scope>NUCLEOTIDE SEQUENCE</scope>
    <source>
        <strain evidence="4">GL11</strain>
    </source>
</reference>
<evidence type="ECO:0000313" key="4">
    <source>
        <dbReference type="EMBL" id="KAG1314481.1"/>
    </source>
</evidence>
<dbReference type="PANTHER" id="PTHR43719">
    <property type="entry name" value="TWO-COMPONENT HISTIDINE KINASE"/>
    <property type="match status" value="1"/>
</dbReference>